<reference evidence="2" key="1">
    <citation type="submission" date="2020-11" db="EMBL/GenBank/DDBJ databases">
        <authorList>
            <person name="Whitehead M."/>
        </authorList>
    </citation>
    <scope>NUCLEOTIDE SEQUENCE</scope>
    <source>
        <strain evidence="2">EGII</strain>
    </source>
</reference>
<protein>
    <submittedName>
        <fullName evidence="2">(Mediterranean fruit fly) hypothetical protein</fullName>
    </submittedName>
</protein>
<name>A0A811U7T6_CERCA</name>
<dbReference type="EMBL" id="CAJHJT010000001">
    <property type="protein sequence ID" value="CAD6994027.1"/>
    <property type="molecule type" value="Genomic_DNA"/>
</dbReference>
<keyword evidence="1" id="KW-0732">Signal</keyword>
<sequence>MFKILLVLSVIAFACAAPGVVVAPAVPIAPIHTGAHAVHSHVIHHPVPVKTVVTPVVAKHVVPIVPVVKPVVPVVPVHHAHPAVVVHH</sequence>
<comment type="caution">
    <text evidence="2">The sequence shown here is derived from an EMBL/GenBank/DDBJ whole genome shotgun (WGS) entry which is preliminary data.</text>
</comment>
<feature type="signal peptide" evidence="1">
    <location>
        <begin position="1"/>
        <end position="16"/>
    </location>
</feature>
<dbReference type="KEGG" id="ccat:105665235"/>
<organism evidence="2 3">
    <name type="scientific">Ceratitis capitata</name>
    <name type="common">Mediterranean fruit fly</name>
    <name type="synonym">Tephritis capitata</name>
    <dbReference type="NCBI Taxonomy" id="7213"/>
    <lineage>
        <taxon>Eukaryota</taxon>
        <taxon>Metazoa</taxon>
        <taxon>Ecdysozoa</taxon>
        <taxon>Arthropoda</taxon>
        <taxon>Hexapoda</taxon>
        <taxon>Insecta</taxon>
        <taxon>Pterygota</taxon>
        <taxon>Neoptera</taxon>
        <taxon>Endopterygota</taxon>
        <taxon>Diptera</taxon>
        <taxon>Brachycera</taxon>
        <taxon>Muscomorpha</taxon>
        <taxon>Tephritoidea</taxon>
        <taxon>Tephritidae</taxon>
        <taxon>Ceratitis</taxon>
        <taxon>Ceratitis</taxon>
    </lineage>
</organism>
<dbReference type="PROSITE" id="PS51257">
    <property type="entry name" value="PROKAR_LIPOPROTEIN"/>
    <property type="match status" value="1"/>
</dbReference>
<dbReference type="AlphaFoldDB" id="A0A811U7T6"/>
<accession>A0A811U7T6</accession>
<dbReference type="Proteomes" id="UP000606786">
    <property type="component" value="Unassembled WGS sequence"/>
</dbReference>
<feature type="chain" id="PRO_5032664972" evidence="1">
    <location>
        <begin position="17"/>
        <end position="88"/>
    </location>
</feature>
<proteinExistence type="predicted"/>
<evidence type="ECO:0000256" key="1">
    <source>
        <dbReference type="SAM" id="SignalP"/>
    </source>
</evidence>
<evidence type="ECO:0000313" key="3">
    <source>
        <dbReference type="Proteomes" id="UP000606786"/>
    </source>
</evidence>
<gene>
    <name evidence="2" type="ORF">CCAP1982_LOCUS2804</name>
</gene>
<evidence type="ECO:0000313" key="2">
    <source>
        <dbReference type="EMBL" id="CAD6994027.1"/>
    </source>
</evidence>
<keyword evidence="3" id="KW-1185">Reference proteome</keyword>